<reference evidence="2 3" key="1">
    <citation type="submission" date="2022-01" db="EMBL/GenBank/DDBJ databases">
        <title>A chromosomal length assembly of Cordylochernes scorpioides.</title>
        <authorList>
            <person name="Zeh D."/>
            <person name="Zeh J."/>
        </authorList>
    </citation>
    <scope>NUCLEOTIDE SEQUENCE [LARGE SCALE GENOMIC DNA]</scope>
    <source>
        <strain evidence="2">IN4F17</strain>
        <tissue evidence="2">Whole Body</tissue>
    </source>
</reference>
<gene>
    <name evidence="2" type="ORF">LAZ67_10001223</name>
</gene>
<evidence type="ECO:0000313" key="2">
    <source>
        <dbReference type="EMBL" id="UYV72935.1"/>
    </source>
</evidence>
<dbReference type="Pfam" id="PF22936">
    <property type="entry name" value="Pol_BBD"/>
    <property type="match status" value="1"/>
</dbReference>
<dbReference type="InterPro" id="IPR054722">
    <property type="entry name" value="PolX-like_BBD"/>
</dbReference>
<accession>A0ABY6KZF7</accession>
<dbReference type="EMBL" id="CP092872">
    <property type="protein sequence ID" value="UYV72935.1"/>
    <property type="molecule type" value="Genomic_DNA"/>
</dbReference>
<dbReference type="Proteomes" id="UP001235939">
    <property type="component" value="Chromosome 10"/>
</dbReference>
<keyword evidence="3" id="KW-1185">Reference proteome</keyword>
<feature type="domain" description="Retrovirus-related Pol polyprotein from transposon TNT 1-94-like beta-barrel" evidence="1">
    <location>
        <begin position="115"/>
        <end position="184"/>
    </location>
</feature>
<dbReference type="Pfam" id="PF14223">
    <property type="entry name" value="Retrotran_gag_2"/>
    <property type="match status" value="1"/>
</dbReference>
<proteinExistence type="predicted"/>
<evidence type="ECO:0000313" key="3">
    <source>
        <dbReference type="Proteomes" id="UP001235939"/>
    </source>
</evidence>
<evidence type="ECO:0000259" key="1">
    <source>
        <dbReference type="Pfam" id="PF22936"/>
    </source>
</evidence>
<name>A0ABY6KZF7_9ARAC</name>
<sequence length="259" mass="29902">MQDFIKDTMEIVEKLTDLGKEIKDNHKVAILLCGLPEEYESLITALEARPEITLNYSKGKLIDESTFNQGYCEQAMKSVNKKRQTIIGRYCSKPGHIKKECFKFKADQHYTSNGWCIDSGASMHMTGDKSCFNKIYQNREDKIFLPDGKSMNAELEKATSLSPNVLYVPGMKENLLSVNRLTQLDFEVNFKRNVCEIKRNGELCGLMEKITDLWIEDLPYSYHLPVILEMNTGNYIPDLTKVREHSIINMIWTEEKDYC</sequence>
<protein>
    <recommendedName>
        <fullName evidence="1">Retrovirus-related Pol polyprotein from transposon TNT 1-94-like beta-barrel domain-containing protein</fullName>
    </recommendedName>
</protein>
<organism evidence="2 3">
    <name type="scientific">Cordylochernes scorpioides</name>
    <dbReference type="NCBI Taxonomy" id="51811"/>
    <lineage>
        <taxon>Eukaryota</taxon>
        <taxon>Metazoa</taxon>
        <taxon>Ecdysozoa</taxon>
        <taxon>Arthropoda</taxon>
        <taxon>Chelicerata</taxon>
        <taxon>Arachnida</taxon>
        <taxon>Pseudoscorpiones</taxon>
        <taxon>Cheliferoidea</taxon>
        <taxon>Chernetidae</taxon>
        <taxon>Cordylochernes</taxon>
    </lineage>
</organism>